<keyword evidence="3" id="KW-1185">Reference proteome</keyword>
<sequence>MNPSSSEVGGSSPGHRRHGPDELTPVYQRSSRRLRVREELKRQRLDHSAPAVSSLADVVREEVRMAVRDPNPFGDLSTMPRQKRHRCDRRDPHLPTLY</sequence>
<evidence type="ECO:0000313" key="3">
    <source>
        <dbReference type="Proteomes" id="UP000821837"/>
    </source>
</evidence>
<comment type="caution">
    <text evidence="2">The sequence shown here is derived from an EMBL/GenBank/DDBJ whole genome shotgun (WGS) entry which is preliminary data.</text>
</comment>
<feature type="compositionally biased region" description="Basic and acidic residues" evidence="1">
    <location>
        <begin position="88"/>
        <end position="98"/>
    </location>
</feature>
<protein>
    <submittedName>
        <fullName evidence="2">Uncharacterized protein</fullName>
    </submittedName>
</protein>
<feature type="compositionally biased region" description="Low complexity" evidence="1">
    <location>
        <begin position="1"/>
        <end position="10"/>
    </location>
</feature>
<dbReference type="EMBL" id="JABSTV010001253">
    <property type="protein sequence ID" value="KAH7944144.1"/>
    <property type="molecule type" value="Genomic_DNA"/>
</dbReference>
<proteinExistence type="predicted"/>
<accession>A0A9D4PJU8</accession>
<feature type="region of interest" description="Disordered" evidence="1">
    <location>
        <begin position="69"/>
        <end position="98"/>
    </location>
</feature>
<gene>
    <name evidence="2" type="ORF">HPB52_016496</name>
</gene>
<organism evidence="2 3">
    <name type="scientific">Rhipicephalus sanguineus</name>
    <name type="common">Brown dog tick</name>
    <name type="synonym">Ixodes sanguineus</name>
    <dbReference type="NCBI Taxonomy" id="34632"/>
    <lineage>
        <taxon>Eukaryota</taxon>
        <taxon>Metazoa</taxon>
        <taxon>Ecdysozoa</taxon>
        <taxon>Arthropoda</taxon>
        <taxon>Chelicerata</taxon>
        <taxon>Arachnida</taxon>
        <taxon>Acari</taxon>
        <taxon>Parasitiformes</taxon>
        <taxon>Ixodida</taxon>
        <taxon>Ixodoidea</taxon>
        <taxon>Ixodidae</taxon>
        <taxon>Rhipicephalinae</taxon>
        <taxon>Rhipicephalus</taxon>
        <taxon>Rhipicephalus</taxon>
    </lineage>
</organism>
<reference evidence="2" key="2">
    <citation type="submission" date="2021-09" db="EMBL/GenBank/DDBJ databases">
        <authorList>
            <person name="Jia N."/>
            <person name="Wang J."/>
            <person name="Shi W."/>
            <person name="Du L."/>
            <person name="Sun Y."/>
            <person name="Zhan W."/>
            <person name="Jiang J."/>
            <person name="Wang Q."/>
            <person name="Zhang B."/>
            <person name="Ji P."/>
            <person name="Sakyi L.B."/>
            <person name="Cui X."/>
            <person name="Yuan T."/>
            <person name="Jiang B."/>
            <person name="Yang W."/>
            <person name="Lam T.T.-Y."/>
            <person name="Chang Q."/>
            <person name="Ding S."/>
            <person name="Wang X."/>
            <person name="Zhu J."/>
            <person name="Ruan X."/>
            <person name="Zhao L."/>
            <person name="Wei J."/>
            <person name="Que T."/>
            <person name="Du C."/>
            <person name="Cheng J."/>
            <person name="Dai P."/>
            <person name="Han X."/>
            <person name="Huang E."/>
            <person name="Gao Y."/>
            <person name="Liu J."/>
            <person name="Shao H."/>
            <person name="Ye R."/>
            <person name="Li L."/>
            <person name="Wei W."/>
            <person name="Wang X."/>
            <person name="Wang C."/>
            <person name="Huo Q."/>
            <person name="Li W."/>
            <person name="Guo W."/>
            <person name="Chen H."/>
            <person name="Chen S."/>
            <person name="Zhou L."/>
            <person name="Zhou L."/>
            <person name="Ni X."/>
            <person name="Tian J."/>
            <person name="Zhou Y."/>
            <person name="Sheng Y."/>
            <person name="Liu T."/>
            <person name="Pan Y."/>
            <person name="Xia L."/>
            <person name="Li J."/>
            <person name="Zhao F."/>
            <person name="Cao W."/>
        </authorList>
    </citation>
    <scope>NUCLEOTIDE SEQUENCE</scope>
    <source>
        <strain evidence="2">Rsan-2018</strain>
        <tissue evidence="2">Larvae</tissue>
    </source>
</reference>
<name>A0A9D4PJU8_RHISA</name>
<evidence type="ECO:0000256" key="1">
    <source>
        <dbReference type="SAM" id="MobiDB-lite"/>
    </source>
</evidence>
<reference evidence="2" key="1">
    <citation type="journal article" date="2020" name="Cell">
        <title>Large-Scale Comparative Analyses of Tick Genomes Elucidate Their Genetic Diversity and Vector Capacities.</title>
        <authorList>
            <consortium name="Tick Genome and Microbiome Consortium (TIGMIC)"/>
            <person name="Jia N."/>
            <person name="Wang J."/>
            <person name="Shi W."/>
            <person name="Du L."/>
            <person name="Sun Y."/>
            <person name="Zhan W."/>
            <person name="Jiang J.F."/>
            <person name="Wang Q."/>
            <person name="Zhang B."/>
            <person name="Ji P."/>
            <person name="Bell-Sakyi L."/>
            <person name="Cui X.M."/>
            <person name="Yuan T.T."/>
            <person name="Jiang B.G."/>
            <person name="Yang W.F."/>
            <person name="Lam T.T."/>
            <person name="Chang Q.C."/>
            <person name="Ding S.J."/>
            <person name="Wang X.J."/>
            <person name="Zhu J.G."/>
            <person name="Ruan X.D."/>
            <person name="Zhao L."/>
            <person name="Wei J.T."/>
            <person name="Ye R.Z."/>
            <person name="Que T.C."/>
            <person name="Du C.H."/>
            <person name="Zhou Y.H."/>
            <person name="Cheng J.X."/>
            <person name="Dai P.F."/>
            <person name="Guo W.B."/>
            <person name="Han X.H."/>
            <person name="Huang E.J."/>
            <person name="Li L.F."/>
            <person name="Wei W."/>
            <person name="Gao Y.C."/>
            <person name="Liu J.Z."/>
            <person name="Shao H.Z."/>
            <person name="Wang X."/>
            <person name="Wang C.C."/>
            <person name="Yang T.C."/>
            <person name="Huo Q.B."/>
            <person name="Li W."/>
            <person name="Chen H.Y."/>
            <person name="Chen S.E."/>
            <person name="Zhou L.G."/>
            <person name="Ni X.B."/>
            <person name="Tian J.H."/>
            <person name="Sheng Y."/>
            <person name="Liu T."/>
            <person name="Pan Y.S."/>
            <person name="Xia L.Y."/>
            <person name="Li J."/>
            <person name="Zhao F."/>
            <person name="Cao W.C."/>
        </authorList>
    </citation>
    <scope>NUCLEOTIDE SEQUENCE</scope>
    <source>
        <strain evidence="2">Rsan-2018</strain>
    </source>
</reference>
<feature type="region of interest" description="Disordered" evidence="1">
    <location>
        <begin position="1"/>
        <end position="30"/>
    </location>
</feature>
<dbReference type="Proteomes" id="UP000821837">
    <property type="component" value="Unassembled WGS sequence"/>
</dbReference>
<evidence type="ECO:0000313" key="2">
    <source>
        <dbReference type="EMBL" id="KAH7944144.1"/>
    </source>
</evidence>
<dbReference type="AlphaFoldDB" id="A0A9D4PJU8"/>